<sequence>MKLTASYIREENKKRNRDLRQEEDQYNPYIGAGSNTVERTPLRISDLPIPLFYAPKEMLCHDLIKSLEKEGSIFAYLQKLNIPPQKENVRKIIIAVEKIRIKTDFEYTAASYFKIKPKPKKDPFTGQDIVIEGDIPFILNRGQRKLLKVLESFRLRRKSIRIILLKARQWGGSTLVQLYMAWMQLFHHRQWNSTICAHVENTARIVKGMYTKILKYIPVELVDNVNYLMMRPYEKSAKTSIIEGPDCRITIGSAEKPDGVRGEDTVMAHCTEIGIWKVTKGKTPEDILNSVTSGIPMVADSIVVYESTAKGVGNLFHREWLRAKSGENNMTPVFISWFDIENNAVKIDNVIDFINSMTDYEYNLWEKGATLEQINWYRNKSKEYPNEWGMRQEFPSDDIEAFQSSGKRKFDIYQVQNMRKFNKEPLFYATVESTLLLKECDDSDKQKEFLKNSFIKKLEGVPNKEDNLLKVWALPTKEYIRRRYVVSVDIGGKSDKADWSVITVFDRKYMTEIGGVPEKVAQWRGHIDHDLLAWLAAMIATIYDNALLVFESNTFETEKTEGQHFEYILDELGGAYDNLYCRNSAQRIKENLPPKWGFHTGESSKTMIMDNMTKMLREEGYYERDLECCNEMDQYEIKEDGKLGAIEGCHDDILMSTAIGVYVCYDFKYFPMPEIYIPYEHKNHNKQPKIRNESTF</sequence>
<dbReference type="Proteomes" id="UP001596023">
    <property type="component" value="Unassembled WGS sequence"/>
</dbReference>
<organism evidence="1 2">
    <name type="scientific">Dysgonomonas termitidis</name>
    <dbReference type="NCBI Taxonomy" id="1516126"/>
    <lineage>
        <taxon>Bacteria</taxon>
        <taxon>Pseudomonadati</taxon>
        <taxon>Bacteroidota</taxon>
        <taxon>Bacteroidia</taxon>
        <taxon>Bacteroidales</taxon>
        <taxon>Dysgonomonadaceae</taxon>
        <taxon>Dysgonomonas</taxon>
    </lineage>
</organism>
<proteinExistence type="predicted"/>
<dbReference type="InterPro" id="IPR027417">
    <property type="entry name" value="P-loop_NTPase"/>
</dbReference>
<protein>
    <recommendedName>
        <fullName evidence="3">Terminase</fullName>
    </recommendedName>
</protein>
<dbReference type="EMBL" id="JBHSGN010000122">
    <property type="protein sequence ID" value="MFC4676170.1"/>
    <property type="molecule type" value="Genomic_DNA"/>
</dbReference>
<dbReference type="RefSeq" id="WP_380000125.1">
    <property type="nucleotide sequence ID" value="NZ_JBHSGN010000122.1"/>
</dbReference>
<reference evidence="2" key="1">
    <citation type="journal article" date="2019" name="Int. J. Syst. Evol. Microbiol.">
        <title>The Global Catalogue of Microorganisms (GCM) 10K type strain sequencing project: providing services to taxonomists for standard genome sequencing and annotation.</title>
        <authorList>
            <consortium name="The Broad Institute Genomics Platform"/>
            <consortium name="The Broad Institute Genome Sequencing Center for Infectious Disease"/>
            <person name="Wu L."/>
            <person name="Ma J."/>
        </authorList>
    </citation>
    <scope>NUCLEOTIDE SEQUENCE [LARGE SCALE GENOMIC DNA]</scope>
    <source>
        <strain evidence="2">CCUG 66188</strain>
    </source>
</reference>
<evidence type="ECO:0000313" key="1">
    <source>
        <dbReference type="EMBL" id="MFC4676170.1"/>
    </source>
</evidence>
<evidence type="ECO:0000313" key="2">
    <source>
        <dbReference type="Proteomes" id="UP001596023"/>
    </source>
</evidence>
<name>A0ABV9L182_9BACT</name>
<dbReference type="Gene3D" id="3.30.420.240">
    <property type="match status" value="1"/>
</dbReference>
<evidence type="ECO:0008006" key="3">
    <source>
        <dbReference type="Google" id="ProtNLM"/>
    </source>
</evidence>
<dbReference type="Gene3D" id="3.40.50.300">
    <property type="entry name" value="P-loop containing nucleotide triphosphate hydrolases"/>
    <property type="match status" value="1"/>
</dbReference>
<accession>A0ABV9L182</accession>
<comment type="caution">
    <text evidence="1">The sequence shown here is derived from an EMBL/GenBank/DDBJ whole genome shotgun (WGS) entry which is preliminary data.</text>
</comment>
<gene>
    <name evidence="1" type="ORF">ACFO6W_21010</name>
</gene>
<keyword evidence="2" id="KW-1185">Reference proteome</keyword>